<evidence type="ECO:0000313" key="3">
    <source>
        <dbReference type="EMBL" id="MFC7448661.1"/>
    </source>
</evidence>
<dbReference type="PROSITE" id="PS50943">
    <property type="entry name" value="HTH_CROC1"/>
    <property type="match status" value="1"/>
</dbReference>
<feature type="domain" description="HTH cro/C1-type" evidence="2">
    <location>
        <begin position="14"/>
        <end position="75"/>
    </location>
</feature>
<dbReference type="RefSeq" id="WP_378404961.1">
    <property type="nucleotide sequence ID" value="NZ_JBHTCS010000014.1"/>
</dbReference>
<evidence type="ECO:0000256" key="1">
    <source>
        <dbReference type="SAM" id="Coils"/>
    </source>
</evidence>
<feature type="coiled-coil region" evidence="1">
    <location>
        <begin position="93"/>
        <end position="120"/>
    </location>
</feature>
<dbReference type="SMART" id="SM00530">
    <property type="entry name" value="HTH_XRE"/>
    <property type="match status" value="1"/>
</dbReference>
<name>A0ABW2RXX2_9NOCA</name>
<comment type="caution">
    <text evidence="3">The sequence shown here is derived from an EMBL/GenBank/DDBJ whole genome shotgun (WGS) entry which is preliminary data.</text>
</comment>
<dbReference type="InterPro" id="IPR010982">
    <property type="entry name" value="Lambda_DNA-bd_dom_sf"/>
</dbReference>
<sequence>MQLSEVNAIIGAKIAELRNDKSMSQAQLAMALAANLEKERVDPTTITRLERGQRPVTAVELVALAHIFNVSTEELIPRARLVDEQVRTWLRQAGNLSVEVVSVEQELAELRAENDAATALWRAFTVLREYQASGRREGVSDALDDIAHYVESCTEGTPLGLRIDLVEVLRDMELPEELIAAGVEWAEVADDPRAADRIVPTRLARYISKHAPFPFGGGTSE</sequence>
<keyword evidence="4" id="KW-1185">Reference proteome</keyword>
<dbReference type="EMBL" id="JBHTCS010000014">
    <property type="protein sequence ID" value="MFC7448661.1"/>
    <property type="molecule type" value="Genomic_DNA"/>
</dbReference>
<accession>A0ABW2RXX2</accession>
<keyword evidence="1" id="KW-0175">Coiled coil</keyword>
<reference evidence="4" key="1">
    <citation type="journal article" date="2019" name="Int. J. Syst. Evol. Microbiol.">
        <title>The Global Catalogue of Microorganisms (GCM) 10K type strain sequencing project: providing services to taxonomists for standard genome sequencing and annotation.</title>
        <authorList>
            <consortium name="The Broad Institute Genomics Platform"/>
            <consortium name="The Broad Institute Genome Sequencing Center for Infectious Disease"/>
            <person name="Wu L."/>
            <person name="Ma J."/>
        </authorList>
    </citation>
    <scope>NUCLEOTIDE SEQUENCE [LARGE SCALE GENOMIC DNA]</scope>
    <source>
        <strain evidence="4">ICMP 19430</strain>
    </source>
</reference>
<dbReference type="InterPro" id="IPR001387">
    <property type="entry name" value="Cro/C1-type_HTH"/>
</dbReference>
<dbReference type="CDD" id="cd00093">
    <property type="entry name" value="HTH_XRE"/>
    <property type="match status" value="1"/>
</dbReference>
<organism evidence="3 4">
    <name type="scientific">Rhodococcus daqingensis</name>
    <dbReference type="NCBI Taxonomy" id="2479363"/>
    <lineage>
        <taxon>Bacteria</taxon>
        <taxon>Bacillati</taxon>
        <taxon>Actinomycetota</taxon>
        <taxon>Actinomycetes</taxon>
        <taxon>Mycobacteriales</taxon>
        <taxon>Nocardiaceae</taxon>
        <taxon>Rhodococcus</taxon>
    </lineage>
</organism>
<protein>
    <submittedName>
        <fullName evidence="3">Helix-turn-helix domain-containing protein</fullName>
    </submittedName>
</protein>
<dbReference type="Proteomes" id="UP001596484">
    <property type="component" value="Unassembled WGS sequence"/>
</dbReference>
<dbReference type="Pfam" id="PF01381">
    <property type="entry name" value="HTH_3"/>
    <property type="match status" value="1"/>
</dbReference>
<gene>
    <name evidence="3" type="ORF">ACFQS9_12255</name>
</gene>
<dbReference type="SUPFAM" id="SSF47413">
    <property type="entry name" value="lambda repressor-like DNA-binding domains"/>
    <property type="match status" value="1"/>
</dbReference>
<evidence type="ECO:0000313" key="4">
    <source>
        <dbReference type="Proteomes" id="UP001596484"/>
    </source>
</evidence>
<evidence type="ECO:0000259" key="2">
    <source>
        <dbReference type="PROSITE" id="PS50943"/>
    </source>
</evidence>
<dbReference type="Gene3D" id="1.10.260.40">
    <property type="entry name" value="lambda repressor-like DNA-binding domains"/>
    <property type="match status" value="1"/>
</dbReference>
<proteinExistence type="predicted"/>